<protein>
    <recommendedName>
        <fullName evidence="2">N-acetylphosphatidylethanolamine-hydrolyzing phospholipase D</fullName>
        <ecNumber evidence="2">3.1.4.54</ecNumber>
    </recommendedName>
</protein>
<gene>
    <name evidence="7" type="ORF">ACJMK2_008845</name>
</gene>
<feature type="binding site" evidence="5">
    <location>
        <position position="334"/>
    </location>
    <ligand>
        <name>Zn(2+)</name>
        <dbReference type="ChEBI" id="CHEBI:29105"/>
        <label>2</label>
    </ligand>
</feature>
<feature type="binding site" evidence="5">
    <location>
        <position position="174"/>
    </location>
    <ligand>
        <name>Zn(2+)</name>
        <dbReference type="ChEBI" id="CHEBI:29105"/>
        <label>2</label>
    </ligand>
</feature>
<keyword evidence="3" id="KW-0443">Lipid metabolism</keyword>
<dbReference type="PANTHER" id="PTHR15032:SF4">
    <property type="entry name" value="N-ACYL-PHOSPHATIDYLETHANOLAMINE-HYDROLYZING PHOSPHOLIPASE D"/>
    <property type="match status" value="1"/>
</dbReference>
<evidence type="ECO:0000256" key="1">
    <source>
        <dbReference type="ARBA" id="ARBA00010127"/>
    </source>
</evidence>
<feature type="binding site" evidence="5">
    <location>
        <position position="173"/>
    </location>
    <ligand>
        <name>Zn(2+)</name>
        <dbReference type="ChEBI" id="CHEBI:29105"/>
        <label>2</label>
    </ligand>
</feature>
<keyword evidence="3" id="KW-0595">Phospholipid degradation</keyword>
<dbReference type="GO" id="GO:0009395">
    <property type="term" value="P:phospholipid catabolic process"/>
    <property type="evidence" value="ECO:0007669"/>
    <property type="project" value="UniProtKB-KW"/>
</dbReference>
<evidence type="ECO:0000256" key="3">
    <source>
        <dbReference type="ARBA" id="ARBA00022668"/>
    </source>
</evidence>
<keyword evidence="3" id="KW-0442">Lipid degradation</keyword>
<keyword evidence="5" id="KW-0479">Metal-binding</keyword>
<sequence>MVELSKQTSSLVNLGNGFFEEALMTYKDDTHVPEEFRARKEFGRWKSMWNPWERPGFTKLWRWFWAEDNSNIPNNEKVLDTKLPLVTPKGNPDNYAKLSEPIPNGVHVMWIGHATVLVRFDGLTVLTDPIFTDRCNPIHPNCPVGTKRYRKAPCTVDDLPEIDAVIISHDHFDHLCYYTVKQLNDRYGDNLKWFVPMDLKTWFTASGCRNVEELEWWQSKELVVNEQKFQFISTPSQHWCMRGLLDENKALWCSWVVKGPSHSFFFAGDTGYHQPLFRFIGERYGPFSCAAIPIGAYEPRLFKCKWMMQYQQVNPEEAVNIHNDIKAKYSVGIHWGTFHQTNEHYLEPKEKIEKTLHEKHNGKFVTLQHGEVRLFTD</sequence>
<keyword evidence="8" id="KW-1185">Reference proteome</keyword>
<evidence type="ECO:0000313" key="7">
    <source>
        <dbReference type="EMBL" id="KAL3858569.1"/>
    </source>
</evidence>
<evidence type="ECO:0000256" key="5">
    <source>
        <dbReference type="PIRSR" id="PIRSR038896-51"/>
    </source>
</evidence>
<comment type="cofactor">
    <cofactor evidence="5">
        <name>Zn(2+)</name>
        <dbReference type="ChEBI" id="CHEBI:29105"/>
    </cofactor>
    <text evidence="5">Binds 2 zinc divalent cations per subunit.</text>
</comment>
<feature type="binding site" evidence="5">
    <location>
        <position position="169"/>
    </location>
    <ligand>
        <name>Zn(2+)</name>
        <dbReference type="ChEBI" id="CHEBI:29105"/>
        <label>1</label>
    </ligand>
</feature>
<feature type="binding site" evidence="5">
    <location>
        <position position="269"/>
    </location>
    <ligand>
        <name>Zn(2+)</name>
        <dbReference type="ChEBI" id="CHEBI:29105"/>
        <label>1</label>
    </ligand>
</feature>
<dbReference type="GO" id="GO:0070290">
    <property type="term" value="F:N-acylphosphatidylethanolamine-specific phospholipase D activity"/>
    <property type="evidence" value="ECO:0007669"/>
    <property type="project" value="UniProtKB-EC"/>
</dbReference>
<organism evidence="7 8">
    <name type="scientific">Sinanodonta woodiana</name>
    <name type="common">Chinese pond mussel</name>
    <name type="synonym">Anodonta woodiana</name>
    <dbReference type="NCBI Taxonomy" id="1069815"/>
    <lineage>
        <taxon>Eukaryota</taxon>
        <taxon>Metazoa</taxon>
        <taxon>Spiralia</taxon>
        <taxon>Lophotrochozoa</taxon>
        <taxon>Mollusca</taxon>
        <taxon>Bivalvia</taxon>
        <taxon>Autobranchia</taxon>
        <taxon>Heteroconchia</taxon>
        <taxon>Palaeoheterodonta</taxon>
        <taxon>Unionida</taxon>
        <taxon>Unionoidea</taxon>
        <taxon>Unionidae</taxon>
        <taxon>Unioninae</taxon>
        <taxon>Sinanodonta</taxon>
    </lineage>
</organism>
<dbReference type="SUPFAM" id="SSF56281">
    <property type="entry name" value="Metallo-hydrolase/oxidoreductase"/>
    <property type="match status" value="1"/>
</dbReference>
<dbReference type="Proteomes" id="UP001634394">
    <property type="component" value="Unassembled WGS sequence"/>
</dbReference>
<dbReference type="PANTHER" id="PTHR15032">
    <property type="entry name" value="N-ACYL-PHOSPHATIDYLETHANOLAMINE-HYDROLYZING PHOSPHOLIPASE D"/>
    <property type="match status" value="1"/>
</dbReference>
<feature type="binding site" evidence="5">
    <location>
        <position position="238"/>
    </location>
    <ligand>
        <name>Zn(2+)</name>
        <dbReference type="ChEBI" id="CHEBI:29105"/>
        <label>1</label>
    </ligand>
</feature>
<dbReference type="Pfam" id="PF12706">
    <property type="entry name" value="Lactamase_B_2"/>
    <property type="match status" value="1"/>
</dbReference>
<reference evidence="7 8" key="1">
    <citation type="submission" date="2024-11" db="EMBL/GenBank/DDBJ databases">
        <title>Chromosome-level genome assembly of the freshwater bivalve Anodonta woodiana.</title>
        <authorList>
            <person name="Chen X."/>
        </authorList>
    </citation>
    <scope>NUCLEOTIDE SEQUENCE [LARGE SCALE GENOMIC DNA]</scope>
    <source>
        <strain evidence="7">MN2024</strain>
        <tissue evidence="7">Gills</tissue>
    </source>
</reference>
<evidence type="ECO:0000313" key="8">
    <source>
        <dbReference type="Proteomes" id="UP001634394"/>
    </source>
</evidence>
<dbReference type="InterPro" id="IPR036866">
    <property type="entry name" value="RibonucZ/Hydroxyglut_hydro"/>
</dbReference>
<dbReference type="Gene3D" id="3.60.15.10">
    <property type="entry name" value="Ribonuclease Z/Hydroxyacylglutathione hydrolase-like"/>
    <property type="match status" value="1"/>
</dbReference>
<dbReference type="InterPro" id="IPR001279">
    <property type="entry name" value="Metallo-B-lactamas"/>
</dbReference>
<evidence type="ECO:0000256" key="4">
    <source>
        <dbReference type="ARBA" id="ARBA00048025"/>
    </source>
</evidence>
<accession>A0ABD3VAG7</accession>
<dbReference type="InterPro" id="IPR024884">
    <property type="entry name" value="NAPE-PLD"/>
</dbReference>
<comment type="catalytic activity">
    <reaction evidence="4">
        <text>N-(5Z,8Z,11Z,14Z-eicosatetraenoyl)-1,2-di-(9Z-octadecenoyl)-sn-glycero-3-phosphoethanolamine + H2O = N-(5Z,8Z,11Z,14Z-eicosatetraenoyl)-ethanolamine + 1,2-di-(9Z-octadecenoyl)-sn-glycero-3-phosphate + H(+)</text>
        <dbReference type="Rhea" id="RHEA:45528"/>
        <dbReference type="ChEBI" id="CHEBI:2700"/>
        <dbReference type="ChEBI" id="CHEBI:15377"/>
        <dbReference type="ChEBI" id="CHEBI:15378"/>
        <dbReference type="ChEBI" id="CHEBI:74546"/>
        <dbReference type="ChEBI" id="CHEBI:85277"/>
    </reaction>
    <physiologicalReaction direction="left-to-right" evidence="4">
        <dbReference type="Rhea" id="RHEA:45529"/>
    </physiologicalReaction>
</comment>
<evidence type="ECO:0000256" key="2">
    <source>
        <dbReference type="ARBA" id="ARBA00012279"/>
    </source>
</evidence>
<comment type="similarity">
    <text evidence="1">Belongs to the NAPE-PLD family.</text>
</comment>
<proteinExistence type="inferred from homology"/>
<dbReference type="EC" id="3.1.4.54" evidence="2"/>
<feature type="binding site" evidence="5">
    <location>
        <position position="269"/>
    </location>
    <ligand>
        <name>Zn(2+)</name>
        <dbReference type="ChEBI" id="CHEBI:29105"/>
        <label>2</label>
    </ligand>
</feature>
<keyword evidence="3" id="KW-1208">Phospholipid metabolism</keyword>
<name>A0ABD3VAG7_SINWO</name>
<feature type="binding site" evidence="5">
    <location>
        <position position="171"/>
    </location>
    <ligand>
        <name>Zn(2+)</name>
        <dbReference type="ChEBI" id="CHEBI:29105"/>
        <label>1</label>
    </ligand>
</feature>
<dbReference type="PIRSF" id="PIRSF038896">
    <property type="entry name" value="NAPE-PLD"/>
    <property type="match status" value="1"/>
</dbReference>
<keyword evidence="5" id="KW-0862">Zinc</keyword>
<feature type="domain" description="Metallo-beta-lactamase" evidence="6">
    <location>
        <begin position="125"/>
        <end position="335"/>
    </location>
</feature>
<evidence type="ECO:0000259" key="6">
    <source>
        <dbReference type="Pfam" id="PF12706"/>
    </source>
</evidence>
<dbReference type="AlphaFoldDB" id="A0ABD3VAG7"/>
<comment type="caution">
    <text evidence="7">The sequence shown here is derived from an EMBL/GenBank/DDBJ whole genome shotgun (WGS) entry which is preliminary data.</text>
</comment>
<dbReference type="EMBL" id="JBJQND010000012">
    <property type="protein sequence ID" value="KAL3858569.1"/>
    <property type="molecule type" value="Genomic_DNA"/>
</dbReference>